<dbReference type="Proteomes" id="UP000177195">
    <property type="component" value="Unassembled WGS sequence"/>
</dbReference>
<organism evidence="1 2">
    <name type="scientific">Candidatus Nomurabacteria bacterium RIFCSPLOWO2_02_FULL_42_17</name>
    <dbReference type="NCBI Taxonomy" id="1801789"/>
    <lineage>
        <taxon>Bacteria</taxon>
        <taxon>Candidatus Nomuraibacteriota</taxon>
    </lineage>
</organism>
<dbReference type="PANTHER" id="PTHR43845">
    <property type="entry name" value="BLR5969 PROTEIN"/>
    <property type="match status" value="1"/>
</dbReference>
<accession>A0A1F6XSC2</accession>
<dbReference type="SUPFAM" id="SSF56801">
    <property type="entry name" value="Acetyl-CoA synthetase-like"/>
    <property type="match status" value="1"/>
</dbReference>
<dbReference type="InterPro" id="IPR042099">
    <property type="entry name" value="ANL_N_sf"/>
</dbReference>
<dbReference type="AlphaFoldDB" id="A0A1F6XSC2"/>
<evidence type="ECO:0000313" key="2">
    <source>
        <dbReference type="Proteomes" id="UP000177195"/>
    </source>
</evidence>
<comment type="caution">
    <text evidence="1">The sequence shown here is derived from an EMBL/GenBank/DDBJ whole genome shotgun (WGS) entry which is preliminary data.</text>
</comment>
<evidence type="ECO:0008006" key="3">
    <source>
        <dbReference type="Google" id="ProtNLM"/>
    </source>
</evidence>
<name>A0A1F6XSC2_9BACT</name>
<sequence>MEKQQTKSSGFWKKRGEQMSLKLFHRAARQVPAYKDFLKKHKISSNKIKTYQDFKKLPVINKKNYLRVYSLDKLIWGGNLRKNMVFTSTSGSTGAPVYFPRQEKLDWQCSVFTEKFLNASSYGSREPTLVIVGFSMGVWIGGLITYKAFEIAGINGKYPLSIITPGINKNEIFNALKNLSPHYSQTILVGYPPFIKDIIDEAEAHKINLKKLNIRILTAAESYSEKFREYISEKAGVKNFLLDTANIYGSADLGSMAWETPISILIRRLAISNNNLFKSIFGNINKIPTLVQYNPIFTDFEEKDGEILLTGDSVIPLVHYAVGDHGGVYSFSEIENKFKKVGIDIFQQIKKNNLQKHFNQMPFVYVYERKDFSTTIYGLQIYPETIKETLLKKPISNYLTGKFTLETKFDKKHNQYLVVHIEMKKGTMKLPPAAKEIILKMIVNDLQTKNSEFRE</sequence>
<protein>
    <recommendedName>
        <fullName evidence="3">AMP-dependent synthetase/ligase domain-containing protein</fullName>
    </recommendedName>
</protein>
<gene>
    <name evidence="1" type="ORF">A3I25_01815</name>
</gene>
<proteinExistence type="predicted"/>
<dbReference type="PANTHER" id="PTHR43845:SF1">
    <property type="entry name" value="BLR5969 PROTEIN"/>
    <property type="match status" value="1"/>
</dbReference>
<dbReference type="Gene3D" id="3.40.50.12780">
    <property type="entry name" value="N-terminal domain of ligase-like"/>
    <property type="match status" value="1"/>
</dbReference>
<reference evidence="1 2" key="1">
    <citation type="journal article" date="2016" name="Nat. Commun.">
        <title>Thousands of microbial genomes shed light on interconnected biogeochemical processes in an aquifer system.</title>
        <authorList>
            <person name="Anantharaman K."/>
            <person name="Brown C.T."/>
            <person name="Hug L.A."/>
            <person name="Sharon I."/>
            <person name="Castelle C.J."/>
            <person name="Probst A.J."/>
            <person name="Thomas B.C."/>
            <person name="Singh A."/>
            <person name="Wilkins M.J."/>
            <person name="Karaoz U."/>
            <person name="Brodie E.L."/>
            <person name="Williams K.H."/>
            <person name="Hubbard S.S."/>
            <person name="Banfield J.F."/>
        </authorList>
    </citation>
    <scope>NUCLEOTIDE SEQUENCE [LARGE SCALE GENOMIC DNA]</scope>
</reference>
<dbReference type="EMBL" id="MFVN01000028">
    <property type="protein sequence ID" value="OGI96908.1"/>
    <property type="molecule type" value="Genomic_DNA"/>
</dbReference>
<feature type="non-terminal residue" evidence="1">
    <location>
        <position position="455"/>
    </location>
</feature>
<evidence type="ECO:0000313" key="1">
    <source>
        <dbReference type="EMBL" id="OGI96908.1"/>
    </source>
</evidence>